<dbReference type="SUPFAM" id="SSF81606">
    <property type="entry name" value="PP2C-like"/>
    <property type="match status" value="1"/>
</dbReference>
<dbReference type="Gene3D" id="3.60.40.10">
    <property type="entry name" value="PPM-type phosphatase domain"/>
    <property type="match status" value="1"/>
</dbReference>
<feature type="region of interest" description="Disordered" evidence="6">
    <location>
        <begin position="553"/>
        <end position="632"/>
    </location>
</feature>
<dbReference type="EMBL" id="NKHZ01000049">
    <property type="protein sequence ID" value="PNS17649.1"/>
    <property type="molecule type" value="Genomic_DNA"/>
</dbReference>
<evidence type="ECO:0000259" key="8">
    <source>
        <dbReference type="PROSITE" id="PS51746"/>
    </source>
</evidence>
<feature type="region of interest" description="Disordered" evidence="6">
    <location>
        <begin position="51"/>
        <end position="208"/>
    </location>
</feature>
<feature type="compositionally biased region" description="Basic and acidic residues" evidence="6">
    <location>
        <begin position="125"/>
        <end position="135"/>
    </location>
</feature>
<feature type="region of interest" description="Disordered" evidence="6">
    <location>
        <begin position="241"/>
        <end position="261"/>
    </location>
</feature>
<feature type="chain" id="PRO_5014350397" evidence="7">
    <location>
        <begin position="24"/>
        <end position="632"/>
    </location>
</feature>
<evidence type="ECO:0000313" key="9">
    <source>
        <dbReference type="EMBL" id="PNS17649.1"/>
    </source>
</evidence>
<feature type="domain" description="PPM-type phosphatase" evidence="8">
    <location>
        <begin position="208"/>
        <end position="539"/>
    </location>
</feature>
<dbReference type="FunCoup" id="A0A2K1QRP7">
    <property type="interactions" value="240"/>
</dbReference>
<sequence>MLVIYLLLLLLLLRMDLIPSCIRETSYCRDSTSIRPVRLVLTILQLFTPSISHSRQSSQSPPTDPKLAGDKRRSFSGSGGLLNRMFGSSASPKEQEHALDKDTNNTKTDAAVEQKATSKSPSGRKSTEDHSPTGEKKRRASGVSRARDMLSSAKQSLHFPMSSSPDHKPDKASPIQKLGRTDPALSVPQGSLNNSAGESIPGPRSTFRVGVTEDRNKKCRRTMEDTHAYLYNFLSTPAPAIGSESTKSRASSTESSALTESQAVVETDNGYFAIFDGHAGTFAADWCGKKVHVLLEDIIRKNPNTPIPELLDQTFTTVDQQLEKLPLKNSGCTAVIAVLRWEDRIPNSHSATGSTAIAPAVSAAAKVATSDSSSGKADVASAASNQEAKLREAASRQRVLYTANVGDARIVLCRNGKALRLSYDHKGSDENEGKRIAGAGGLILNNRVNGVLAVTRALGDAYMKDLVTGHPYTTETVIQPDIDEFLILACDGLWDVCSDQEAVDLVRGVQDPQQASRMLVEHALSRFSTDNLSCMIVRFDGLLVQQTVDRKTEPIGVEGDPPSQQGGMSEADAIVQSQRKKLDETGGLLDHVPNDIAEEIDGDPEPGPELNPEALEAARKGRNPSAAGTSQG</sequence>
<accession>A0A2K1QRP7</accession>
<evidence type="ECO:0000256" key="6">
    <source>
        <dbReference type="SAM" id="MobiDB-lite"/>
    </source>
</evidence>
<reference evidence="9 10" key="1">
    <citation type="submission" date="2017-06" db="EMBL/GenBank/DDBJ databases">
        <title>Draft genome sequence of a variant of Elsinoe murrayae.</title>
        <authorList>
            <person name="Cheng Q."/>
        </authorList>
    </citation>
    <scope>NUCLEOTIDE SEQUENCE [LARGE SCALE GENOMIC DNA]</scope>
    <source>
        <strain evidence="9 10">CQ-2017a</strain>
    </source>
</reference>
<dbReference type="PROSITE" id="PS01032">
    <property type="entry name" value="PPM_1"/>
    <property type="match status" value="1"/>
</dbReference>
<evidence type="ECO:0000256" key="3">
    <source>
        <dbReference type="ARBA" id="ARBA00022801"/>
    </source>
</evidence>
<dbReference type="OrthoDB" id="10264738at2759"/>
<keyword evidence="7" id="KW-0732">Signal</keyword>
<dbReference type="InterPro" id="IPR036457">
    <property type="entry name" value="PPM-type-like_dom_sf"/>
</dbReference>
<dbReference type="STRING" id="2082308.A0A2K1QRP7"/>
<protein>
    <submittedName>
        <fullName evidence="9">Protein phosphatase 2C 1</fullName>
    </submittedName>
</protein>
<dbReference type="InterPro" id="IPR015655">
    <property type="entry name" value="PP2C"/>
</dbReference>
<keyword evidence="3 5" id="KW-0378">Hydrolase</keyword>
<evidence type="ECO:0000256" key="4">
    <source>
        <dbReference type="ARBA" id="ARBA00022912"/>
    </source>
</evidence>
<dbReference type="GO" id="GO:0046872">
    <property type="term" value="F:metal ion binding"/>
    <property type="evidence" value="ECO:0007669"/>
    <property type="project" value="UniProtKB-KW"/>
</dbReference>
<proteinExistence type="inferred from homology"/>
<gene>
    <name evidence="9" type="ORF">CAC42_3044</name>
</gene>
<evidence type="ECO:0000256" key="5">
    <source>
        <dbReference type="RuleBase" id="RU003465"/>
    </source>
</evidence>
<evidence type="ECO:0000256" key="1">
    <source>
        <dbReference type="ARBA" id="ARBA00006702"/>
    </source>
</evidence>
<feature type="compositionally biased region" description="Polar residues" evidence="6">
    <location>
        <begin position="188"/>
        <end position="197"/>
    </location>
</feature>
<name>A0A2K1QRP7_9PEZI</name>
<keyword evidence="10" id="KW-1185">Reference proteome</keyword>
<dbReference type="InterPro" id="IPR000222">
    <property type="entry name" value="PP2C_BS"/>
</dbReference>
<comment type="similarity">
    <text evidence="1 5">Belongs to the PP2C family.</text>
</comment>
<feature type="compositionally biased region" description="Low complexity" evidence="6">
    <location>
        <begin position="243"/>
        <end position="261"/>
    </location>
</feature>
<feature type="signal peptide" evidence="7">
    <location>
        <begin position="1"/>
        <end position="23"/>
    </location>
</feature>
<organism evidence="9 10">
    <name type="scientific">Sphaceloma murrayae</name>
    <dbReference type="NCBI Taxonomy" id="2082308"/>
    <lineage>
        <taxon>Eukaryota</taxon>
        <taxon>Fungi</taxon>
        <taxon>Dikarya</taxon>
        <taxon>Ascomycota</taxon>
        <taxon>Pezizomycotina</taxon>
        <taxon>Dothideomycetes</taxon>
        <taxon>Dothideomycetidae</taxon>
        <taxon>Myriangiales</taxon>
        <taxon>Elsinoaceae</taxon>
        <taxon>Sphaceloma</taxon>
    </lineage>
</organism>
<feature type="compositionally biased region" description="Acidic residues" evidence="6">
    <location>
        <begin position="596"/>
        <end position="606"/>
    </location>
</feature>
<dbReference type="Pfam" id="PF00481">
    <property type="entry name" value="PP2C"/>
    <property type="match status" value="2"/>
</dbReference>
<dbReference type="PANTHER" id="PTHR13832">
    <property type="entry name" value="PROTEIN PHOSPHATASE 2C"/>
    <property type="match status" value="1"/>
</dbReference>
<feature type="compositionally biased region" description="Low complexity" evidence="6">
    <location>
        <begin position="51"/>
        <end position="61"/>
    </location>
</feature>
<feature type="compositionally biased region" description="Basic and acidic residues" evidence="6">
    <location>
        <begin position="93"/>
        <end position="104"/>
    </location>
</feature>
<keyword evidence="4 5" id="KW-0904">Protein phosphatase</keyword>
<dbReference type="InterPro" id="IPR001932">
    <property type="entry name" value="PPM-type_phosphatase-like_dom"/>
</dbReference>
<evidence type="ECO:0000256" key="2">
    <source>
        <dbReference type="ARBA" id="ARBA00022723"/>
    </source>
</evidence>
<evidence type="ECO:0000313" key="10">
    <source>
        <dbReference type="Proteomes" id="UP000243797"/>
    </source>
</evidence>
<dbReference type="CDD" id="cd00143">
    <property type="entry name" value="PP2Cc"/>
    <property type="match status" value="1"/>
</dbReference>
<dbReference type="InParanoid" id="A0A2K1QRP7"/>
<dbReference type="SMART" id="SM00332">
    <property type="entry name" value="PP2Cc"/>
    <property type="match status" value="1"/>
</dbReference>
<dbReference type="Proteomes" id="UP000243797">
    <property type="component" value="Unassembled WGS sequence"/>
</dbReference>
<evidence type="ECO:0000256" key="7">
    <source>
        <dbReference type="SAM" id="SignalP"/>
    </source>
</evidence>
<keyword evidence="2" id="KW-0479">Metal-binding</keyword>
<feature type="compositionally biased region" description="Polar residues" evidence="6">
    <location>
        <begin position="115"/>
        <end position="124"/>
    </location>
</feature>
<dbReference type="AlphaFoldDB" id="A0A2K1QRP7"/>
<comment type="caution">
    <text evidence="9">The sequence shown here is derived from an EMBL/GenBank/DDBJ whole genome shotgun (WGS) entry which is preliminary data.</text>
</comment>
<dbReference type="PROSITE" id="PS51746">
    <property type="entry name" value="PPM_2"/>
    <property type="match status" value="1"/>
</dbReference>
<dbReference type="FunFam" id="3.60.40.10:FF:000078">
    <property type="entry name" value="Protein phosphatase 2C, putative"/>
    <property type="match status" value="1"/>
</dbReference>
<dbReference type="GO" id="GO:0004722">
    <property type="term" value="F:protein serine/threonine phosphatase activity"/>
    <property type="evidence" value="ECO:0007669"/>
    <property type="project" value="InterPro"/>
</dbReference>
<dbReference type="PANTHER" id="PTHR13832:SF837">
    <property type="entry name" value="PROTEIN PHOSPHATASE 2C-LIKE DOMAIN-CONTAINING PROTEIN 1"/>
    <property type="match status" value="1"/>
</dbReference>